<dbReference type="SUPFAM" id="SSF53850">
    <property type="entry name" value="Periplasmic binding protein-like II"/>
    <property type="match status" value="1"/>
</dbReference>
<proteinExistence type="inferred from homology"/>
<dbReference type="GO" id="GO:0042597">
    <property type="term" value="C:periplasmic space"/>
    <property type="evidence" value="ECO:0007669"/>
    <property type="project" value="UniProtKB-SubCell"/>
</dbReference>
<keyword evidence="4 7" id="KW-0732">Signal</keyword>
<dbReference type="SUPFAM" id="SSF53300">
    <property type="entry name" value="vWA-like"/>
    <property type="match status" value="1"/>
</dbReference>
<dbReference type="Gene3D" id="3.40.50.410">
    <property type="entry name" value="von Willebrand factor, type A domain"/>
    <property type="match status" value="1"/>
</dbReference>
<dbReference type="GO" id="GO:0140104">
    <property type="term" value="F:molecular carrier activity"/>
    <property type="evidence" value="ECO:0007669"/>
    <property type="project" value="InterPro"/>
</dbReference>
<keyword evidence="10" id="KW-1185">Reference proteome</keyword>
<evidence type="ECO:0000259" key="8">
    <source>
        <dbReference type="PROSITE" id="PS50234"/>
    </source>
</evidence>
<evidence type="ECO:0000256" key="5">
    <source>
        <dbReference type="ARBA" id="ARBA00022764"/>
    </source>
</evidence>
<evidence type="ECO:0000256" key="6">
    <source>
        <dbReference type="SAM" id="MobiDB-lite"/>
    </source>
</evidence>
<dbReference type="GO" id="GO:1902358">
    <property type="term" value="P:sulfate transmembrane transport"/>
    <property type="evidence" value="ECO:0007669"/>
    <property type="project" value="InterPro"/>
</dbReference>
<dbReference type="PANTHER" id="PTHR30368">
    <property type="entry name" value="SULFATE-BINDING PROTEIN"/>
    <property type="match status" value="1"/>
</dbReference>
<dbReference type="InterPro" id="IPR036465">
    <property type="entry name" value="vWFA_dom_sf"/>
</dbReference>
<dbReference type="PROSITE" id="PS50234">
    <property type="entry name" value="VWFA"/>
    <property type="match status" value="1"/>
</dbReference>
<dbReference type="Proteomes" id="UP000287171">
    <property type="component" value="Unassembled WGS sequence"/>
</dbReference>
<dbReference type="Gene3D" id="3.40.190.10">
    <property type="entry name" value="Periplasmic binding protein-like II"/>
    <property type="match status" value="2"/>
</dbReference>
<accession>A0A402B7U2</accession>
<dbReference type="InterPro" id="IPR005669">
    <property type="entry name" value="Thiosulph/SO4-bd"/>
</dbReference>
<feature type="region of interest" description="Disordered" evidence="6">
    <location>
        <begin position="27"/>
        <end position="48"/>
    </location>
</feature>
<reference evidence="10" key="1">
    <citation type="submission" date="2018-12" db="EMBL/GenBank/DDBJ databases">
        <title>Tengunoibacter tsumagoiensis gen. nov., sp. nov., Dictyobacter kobayashii sp. nov., D. alpinus sp. nov., and D. joshuensis sp. nov. and description of Dictyobacteraceae fam. nov. within the order Ktedonobacterales isolated from Tengu-no-mugimeshi.</title>
        <authorList>
            <person name="Wang C.M."/>
            <person name="Zheng Y."/>
            <person name="Sakai Y."/>
            <person name="Toyoda A."/>
            <person name="Minakuchi Y."/>
            <person name="Abe K."/>
            <person name="Yokota A."/>
            <person name="Yabe S."/>
        </authorList>
    </citation>
    <scope>NUCLEOTIDE SEQUENCE [LARGE SCALE GENOMIC DNA]</scope>
    <source>
        <strain evidence="10">Uno16</strain>
    </source>
</reference>
<feature type="chain" id="PRO_5019004009" evidence="7">
    <location>
        <begin position="20"/>
        <end position="583"/>
    </location>
</feature>
<organism evidence="9 10">
    <name type="scientific">Dictyobacter alpinus</name>
    <dbReference type="NCBI Taxonomy" id="2014873"/>
    <lineage>
        <taxon>Bacteria</taxon>
        <taxon>Bacillati</taxon>
        <taxon>Chloroflexota</taxon>
        <taxon>Ktedonobacteria</taxon>
        <taxon>Ktedonobacterales</taxon>
        <taxon>Dictyobacteraceae</taxon>
        <taxon>Dictyobacter</taxon>
    </lineage>
</organism>
<feature type="signal peptide" evidence="7">
    <location>
        <begin position="1"/>
        <end position="19"/>
    </location>
</feature>
<sequence length="583" mass="63156">MKRTLTIFSWCLLCLCVLAACNEQTSNQQPAKPASSPQAAPGVNCSGQKTQNPVTLNMAYSSEKQTWMDAAVADFNSKSFTACDGPITIKATPMGSGQSMQQILDGTIQPDIWSPAGNVWITLINSKWREKHSDNLIATGANDTPSLVSSPVVIAMWKPQAEALGWPNKPIGWSDISKLSTNPQGWRAYGHPEFGDFKFGHTHPGYSNSGLDAVIAMNYAAVNKTRALTSNDVTNAGTKEFVTNVESSVIHYGDSTGFFADKMFNNGPGYLSAAVLYENLVIEANSGQKYKNLPYPVVAIYPKEGTFYSDHPFTVLQTPNVTAAKKAAALAFRNFLLDPAQQQKALQDGFRPANSQVKIAAPLDSAHGVDISQPKTLLQVPNANLINQIEDNWQTQRRLVDVSLVLDRSGSMNDPINNVRKIDGAKDGLKEFVSLVGDQDQLGLTLFSDNSDEISPISTLGPKRQDLLNRISGIEANGSTKLYDTIGDQVKKLQNMPSKHIKAIVVLTDGADTSSQLKQDQLIEQIKAKGENAGNSVKVFTIAYGDDANASILTDIATASGGKEYAGNPQNIKEVYNQISQFF</sequence>
<evidence type="ECO:0000256" key="2">
    <source>
        <dbReference type="ARBA" id="ARBA00006099"/>
    </source>
</evidence>
<evidence type="ECO:0000313" key="9">
    <source>
        <dbReference type="EMBL" id="GCE27431.1"/>
    </source>
</evidence>
<dbReference type="PANTHER" id="PTHR30368:SF2">
    <property type="entry name" value="SULFATE-BINDING PROTEIN"/>
    <property type="match status" value="1"/>
</dbReference>
<dbReference type="Pfam" id="PF13531">
    <property type="entry name" value="SBP_bac_11"/>
    <property type="match status" value="1"/>
</dbReference>
<evidence type="ECO:0000313" key="10">
    <source>
        <dbReference type="Proteomes" id="UP000287171"/>
    </source>
</evidence>
<feature type="domain" description="VWFA" evidence="8">
    <location>
        <begin position="401"/>
        <end position="583"/>
    </location>
</feature>
<dbReference type="PROSITE" id="PS51257">
    <property type="entry name" value="PROKAR_LIPOPROTEIN"/>
    <property type="match status" value="1"/>
</dbReference>
<feature type="compositionally biased region" description="Low complexity" evidence="6">
    <location>
        <begin position="27"/>
        <end position="41"/>
    </location>
</feature>
<keyword evidence="3" id="KW-0813">Transport</keyword>
<dbReference type="CDD" id="cd00198">
    <property type="entry name" value="vWFA"/>
    <property type="match status" value="1"/>
</dbReference>
<keyword evidence="5" id="KW-0574">Periplasm</keyword>
<name>A0A402B7U2_9CHLR</name>
<dbReference type="SMART" id="SM00327">
    <property type="entry name" value="VWA"/>
    <property type="match status" value="1"/>
</dbReference>
<evidence type="ECO:0000256" key="7">
    <source>
        <dbReference type="SAM" id="SignalP"/>
    </source>
</evidence>
<gene>
    <name evidence="9" type="ORF">KDA_29150</name>
</gene>
<dbReference type="InterPro" id="IPR002035">
    <property type="entry name" value="VWF_A"/>
</dbReference>
<dbReference type="RefSeq" id="WP_161982140.1">
    <property type="nucleotide sequence ID" value="NZ_BIFT01000001.1"/>
</dbReference>
<dbReference type="EMBL" id="BIFT01000001">
    <property type="protein sequence ID" value="GCE27431.1"/>
    <property type="molecule type" value="Genomic_DNA"/>
</dbReference>
<evidence type="ECO:0000256" key="1">
    <source>
        <dbReference type="ARBA" id="ARBA00004418"/>
    </source>
</evidence>
<comment type="similarity">
    <text evidence="2">Belongs to the prokaryotic sulfate-binding protein family.</text>
</comment>
<comment type="subcellular location">
    <subcellularLocation>
        <location evidence="1">Periplasm</location>
    </subcellularLocation>
</comment>
<evidence type="ECO:0000256" key="4">
    <source>
        <dbReference type="ARBA" id="ARBA00022729"/>
    </source>
</evidence>
<evidence type="ECO:0000256" key="3">
    <source>
        <dbReference type="ARBA" id="ARBA00022448"/>
    </source>
</evidence>
<protein>
    <submittedName>
        <fullName evidence="9">VWA domain-containing protein</fullName>
    </submittedName>
</protein>
<dbReference type="Pfam" id="PF00092">
    <property type="entry name" value="VWA"/>
    <property type="match status" value="1"/>
</dbReference>
<comment type="caution">
    <text evidence="9">The sequence shown here is derived from an EMBL/GenBank/DDBJ whole genome shotgun (WGS) entry which is preliminary data.</text>
</comment>
<dbReference type="AlphaFoldDB" id="A0A402B7U2"/>